<gene>
    <name evidence="1" type="ORF">BAA96_1p0082</name>
</gene>
<dbReference type="AlphaFoldDB" id="A0A1P8KGI5"/>
<reference evidence="1" key="1">
    <citation type="journal article" date="2016" name="Biomed. Res. Int.">
        <title>Resistance of Permafrost and Modern Acinetobacter lwoffii Strains to Heavy Metals and Arsenic Revealed by Genome Analysis.</title>
        <authorList>
            <person name="Mindlin S."/>
            <person name="Petrenko A."/>
            <person name="Kurakov A."/>
            <person name="Beletsky A."/>
            <person name="Mardanov A."/>
            <person name="Petrova M."/>
        </authorList>
    </citation>
    <scope>NUCLEOTIDE SEQUENCE</scope>
    <source>
        <strain evidence="1">ED23-35</strain>
        <plasmid evidence="1">pALWED1.1</plasmid>
    </source>
</reference>
<dbReference type="GO" id="GO:0016853">
    <property type="term" value="F:isomerase activity"/>
    <property type="evidence" value="ECO:0007669"/>
    <property type="project" value="UniProtKB-KW"/>
</dbReference>
<proteinExistence type="predicted"/>
<evidence type="ECO:0000313" key="1">
    <source>
        <dbReference type="EMBL" id="APW48788.1"/>
    </source>
</evidence>
<accession>A0A1P8KGI5</accession>
<sequence length="559" mass="64857">MNPLMIKYGIDIGTLSKIFRSHLENEGIVFDRESDFQLERSSKRIYLRTNHHNDATKNKKKTAWYLVDLDNARMSYGWFHAGGANFTYSLYEYIQEMDLQPGDTVYTKEQQEEDLKRFLSSCKSAEKNKKDQEILAQIYMGFEWARSLPLPNRPHNYNVKKQISFSHARLYNPSNFTKNELIDYVSQYYPQHKNSTIILNRIIDLQPDLDQQSLRQNKLLVEGQNLKNQIIFLQTIAEHKNKRGEDKFTLRGVLANGAFKILFKDPLDAWNQDRIIFCEGYATGEAIAESIQYSIPVIVVYVAGNIMNVVRDFRAEFPFSRFYIFNDNDHKTALESKIKRNPGIYYATEACRAVNAAMIGPEFTDEQLDLSDWNDFKCLYGVEYTRDVIRHKMQNAVWTTAVQSTVNPNYSISALFFGIKQQLDDIGLYPDSMTKKNWFSLVLRAYALLTQQGFSQIHPIELVKEQFIEILGQISKQPRKVTGAEEPELLQAYTKLVEMIARNDSTTALNQQIIAVINLYKNADYPIESLKVWLKDIVSKSNDPEWSENFINNIFISII</sequence>
<dbReference type="EMBL" id="KX426227">
    <property type="protein sequence ID" value="APW48788.1"/>
    <property type="molecule type" value="Genomic_DNA"/>
</dbReference>
<keyword evidence="1" id="KW-0413">Isomerase</keyword>
<geneLocation type="plasmid" evidence="1">
    <name>pALWED1.1</name>
</geneLocation>
<keyword evidence="1" id="KW-0614">Plasmid</keyword>
<organism evidence="1">
    <name type="scientific">Acinetobacter lwoffii</name>
    <dbReference type="NCBI Taxonomy" id="28090"/>
    <lineage>
        <taxon>Bacteria</taxon>
        <taxon>Pseudomonadati</taxon>
        <taxon>Pseudomonadota</taxon>
        <taxon>Gammaproteobacteria</taxon>
        <taxon>Moraxellales</taxon>
        <taxon>Moraxellaceae</taxon>
        <taxon>Acinetobacter</taxon>
    </lineage>
</organism>
<protein>
    <submittedName>
        <fullName evidence="1">Putative topoisomerase/primase</fullName>
    </submittedName>
</protein>
<name>A0A1P8KGI5_ACILW</name>